<dbReference type="InterPro" id="IPR050478">
    <property type="entry name" value="Ethylene_sulfur-biosynth"/>
</dbReference>
<keyword evidence="3" id="KW-0032">Aminotransferase</keyword>
<evidence type="ECO:0000256" key="2">
    <source>
        <dbReference type="ARBA" id="ARBA00007441"/>
    </source>
</evidence>
<dbReference type="GO" id="GO:0030170">
    <property type="term" value="F:pyridoxal phosphate binding"/>
    <property type="evidence" value="ECO:0007669"/>
    <property type="project" value="InterPro"/>
</dbReference>
<evidence type="ECO:0000256" key="3">
    <source>
        <dbReference type="ARBA" id="ARBA00022576"/>
    </source>
</evidence>
<sequence>MSPSMALDTFNHQAMHCRVGSPQHSDVKADPGLSSRMRATLKALAPRPHDVASQAFADDSVTIDLSTAQSELIRPELLEFLKTLVEDKMTEKTFAVPAGNGGDASTRESLASFFNKSFNPIHTVKPEHIVLTAGASDALENVIHAICDEGDSIIVPGPYWFGFERITRTRQNVNIVVARPPTYQNFDNYLLPSIQAAYDFAADKSRIKAVLICNPNNPTSRCYTQKSLIECMEFCQERGLHFISDEIYALTTLNDTRPNNAKFVSALSLTEPLVPEGAVKIDPSRVHVIWAASKLFGSSGFRIGCLVSQQNPKLLSALSLLTYWHANTLASLYLSHLLTWPQLPTLIALNSERLTASYRLLATVLQQLDVTFMTPTDGIFVFAKLAKHAQSIEDEQDFFHRLALQGVLLGPGNAYKGVERDYGWARIRFSIPIKVMEVALERITTFVTIEG</sequence>
<dbReference type="CDD" id="cd00609">
    <property type="entry name" value="AAT_like"/>
    <property type="match status" value="1"/>
</dbReference>
<dbReference type="Gene3D" id="3.90.1150.10">
    <property type="entry name" value="Aspartate Aminotransferase, domain 1"/>
    <property type="match status" value="1"/>
</dbReference>
<dbReference type="AlphaFoldDB" id="A0A9P6GKW6"/>
<organism evidence="7 8">
    <name type="scientific">Paraphaeosphaeria minitans</name>
    <dbReference type="NCBI Taxonomy" id="565426"/>
    <lineage>
        <taxon>Eukaryota</taxon>
        <taxon>Fungi</taxon>
        <taxon>Dikarya</taxon>
        <taxon>Ascomycota</taxon>
        <taxon>Pezizomycotina</taxon>
        <taxon>Dothideomycetes</taxon>
        <taxon>Pleosporomycetidae</taxon>
        <taxon>Pleosporales</taxon>
        <taxon>Massarineae</taxon>
        <taxon>Didymosphaeriaceae</taxon>
        <taxon>Paraphaeosphaeria</taxon>
    </lineage>
</organism>
<dbReference type="InterPro" id="IPR015422">
    <property type="entry name" value="PyrdxlP-dep_Trfase_small"/>
</dbReference>
<evidence type="ECO:0000259" key="6">
    <source>
        <dbReference type="Pfam" id="PF00155"/>
    </source>
</evidence>
<dbReference type="Gene3D" id="3.40.640.10">
    <property type="entry name" value="Type I PLP-dependent aspartate aminotransferase-like (Major domain)"/>
    <property type="match status" value="1"/>
</dbReference>
<accession>A0A9P6GKW6</accession>
<dbReference type="PANTHER" id="PTHR43795:SF32">
    <property type="entry name" value="AMINOTRANSFERASE GLII-RELATED"/>
    <property type="match status" value="1"/>
</dbReference>
<dbReference type="InterPro" id="IPR004839">
    <property type="entry name" value="Aminotransferase_I/II_large"/>
</dbReference>
<dbReference type="Pfam" id="PF00155">
    <property type="entry name" value="Aminotran_1_2"/>
    <property type="match status" value="1"/>
</dbReference>
<dbReference type="GO" id="GO:0006520">
    <property type="term" value="P:amino acid metabolic process"/>
    <property type="evidence" value="ECO:0007669"/>
    <property type="project" value="TreeGrafter"/>
</dbReference>
<dbReference type="EMBL" id="WJXW01000004">
    <property type="protein sequence ID" value="KAF9737526.1"/>
    <property type="molecule type" value="Genomic_DNA"/>
</dbReference>
<evidence type="ECO:0000256" key="1">
    <source>
        <dbReference type="ARBA" id="ARBA00001933"/>
    </source>
</evidence>
<evidence type="ECO:0000256" key="4">
    <source>
        <dbReference type="ARBA" id="ARBA00022679"/>
    </source>
</evidence>
<comment type="caution">
    <text evidence="7">The sequence shown here is derived from an EMBL/GenBank/DDBJ whole genome shotgun (WGS) entry which is preliminary data.</text>
</comment>
<dbReference type="PANTHER" id="PTHR43795">
    <property type="entry name" value="BIFUNCTIONAL ASPARTATE AMINOTRANSFERASE AND GLUTAMATE/ASPARTATE-PREPHENATE AMINOTRANSFERASE-RELATED"/>
    <property type="match status" value="1"/>
</dbReference>
<dbReference type="SUPFAM" id="SSF53383">
    <property type="entry name" value="PLP-dependent transferases"/>
    <property type="match status" value="1"/>
</dbReference>
<dbReference type="OrthoDB" id="7042322at2759"/>
<keyword evidence="4" id="KW-0808">Transferase</keyword>
<dbReference type="InterPro" id="IPR015424">
    <property type="entry name" value="PyrdxlP-dep_Trfase"/>
</dbReference>
<dbReference type="GO" id="GO:0008483">
    <property type="term" value="F:transaminase activity"/>
    <property type="evidence" value="ECO:0007669"/>
    <property type="project" value="UniProtKB-KW"/>
</dbReference>
<gene>
    <name evidence="7" type="ORF">PMIN01_05305</name>
</gene>
<dbReference type="PRINTS" id="PR00753">
    <property type="entry name" value="ACCSYNTHASE"/>
</dbReference>
<comment type="cofactor">
    <cofactor evidence="1">
        <name>pyridoxal 5'-phosphate</name>
        <dbReference type="ChEBI" id="CHEBI:597326"/>
    </cofactor>
</comment>
<dbReference type="InterPro" id="IPR015421">
    <property type="entry name" value="PyrdxlP-dep_Trfase_major"/>
</dbReference>
<evidence type="ECO:0000313" key="8">
    <source>
        <dbReference type="Proteomes" id="UP000756921"/>
    </source>
</evidence>
<protein>
    <recommendedName>
        <fullName evidence="6">Aminotransferase class I/classII large domain-containing protein</fullName>
    </recommendedName>
</protein>
<reference evidence="7" key="1">
    <citation type="journal article" date="2020" name="Mol. Plant Microbe Interact.">
        <title>Genome Sequence of the Biocontrol Agent Coniothyrium minitans strain Conio (IMI 134523).</title>
        <authorList>
            <person name="Patel D."/>
            <person name="Shittu T.A."/>
            <person name="Baroncelli R."/>
            <person name="Muthumeenakshi S."/>
            <person name="Osborne T.H."/>
            <person name="Janganan T.K."/>
            <person name="Sreenivasaprasad S."/>
        </authorList>
    </citation>
    <scope>NUCLEOTIDE SEQUENCE</scope>
    <source>
        <strain evidence="7">Conio</strain>
    </source>
</reference>
<feature type="domain" description="Aminotransferase class I/classII large" evidence="6">
    <location>
        <begin position="100"/>
        <end position="443"/>
    </location>
</feature>
<dbReference type="Proteomes" id="UP000756921">
    <property type="component" value="Unassembled WGS sequence"/>
</dbReference>
<proteinExistence type="inferred from homology"/>
<evidence type="ECO:0000256" key="5">
    <source>
        <dbReference type="ARBA" id="ARBA00022898"/>
    </source>
</evidence>
<keyword evidence="8" id="KW-1185">Reference proteome</keyword>
<comment type="similarity">
    <text evidence="2">Belongs to the class-I pyridoxal-phosphate-dependent aminotransferase family.</text>
</comment>
<evidence type="ECO:0000313" key="7">
    <source>
        <dbReference type="EMBL" id="KAF9737526.1"/>
    </source>
</evidence>
<keyword evidence="5" id="KW-0663">Pyridoxal phosphate</keyword>
<name>A0A9P6GKW6_9PLEO</name>